<evidence type="ECO:0000256" key="3">
    <source>
        <dbReference type="ARBA" id="ARBA00022729"/>
    </source>
</evidence>
<dbReference type="InterPro" id="IPR011009">
    <property type="entry name" value="Kinase-like_dom_sf"/>
</dbReference>
<dbReference type="Pfam" id="PF07714">
    <property type="entry name" value="PK_Tyr_Ser-Thr"/>
    <property type="match status" value="1"/>
</dbReference>
<keyword evidence="8" id="KW-0472">Membrane</keyword>
<accession>A0A3P7MBA7</accession>
<dbReference type="GO" id="GO:0043410">
    <property type="term" value="P:positive regulation of MAPK cascade"/>
    <property type="evidence" value="ECO:0007669"/>
    <property type="project" value="TreeGrafter"/>
</dbReference>
<keyword evidence="3" id="KW-0732">Signal</keyword>
<dbReference type="InterPro" id="IPR050122">
    <property type="entry name" value="RTK"/>
</dbReference>
<dbReference type="GO" id="GO:0043560">
    <property type="term" value="F:insulin receptor substrate binding"/>
    <property type="evidence" value="ECO:0007669"/>
    <property type="project" value="TreeGrafter"/>
</dbReference>
<dbReference type="PANTHER" id="PTHR24416">
    <property type="entry name" value="TYROSINE-PROTEIN KINASE RECEPTOR"/>
    <property type="match status" value="1"/>
</dbReference>
<name>A0A3P7MBA7_LITSI</name>
<dbReference type="GO" id="GO:0042593">
    <property type="term" value="P:glucose homeostasis"/>
    <property type="evidence" value="ECO:0007669"/>
    <property type="project" value="TreeGrafter"/>
</dbReference>
<dbReference type="GO" id="GO:0005899">
    <property type="term" value="C:insulin receptor complex"/>
    <property type="evidence" value="ECO:0007669"/>
    <property type="project" value="TreeGrafter"/>
</dbReference>
<evidence type="ECO:0000256" key="8">
    <source>
        <dbReference type="ARBA" id="ARBA00023136"/>
    </source>
</evidence>
<keyword evidence="2" id="KW-0812">Transmembrane</keyword>
<keyword evidence="11" id="KW-1185">Reference proteome</keyword>
<evidence type="ECO:0000256" key="2">
    <source>
        <dbReference type="ARBA" id="ARBA00022692"/>
    </source>
</evidence>
<dbReference type="GO" id="GO:0030424">
    <property type="term" value="C:axon"/>
    <property type="evidence" value="ECO:0007669"/>
    <property type="project" value="TreeGrafter"/>
</dbReference>
<evidence type="ECO:0000256" key="5">
    <source>
        <dbReference type="ARBA" id="ARBA00022741"/>
    </source>
</evidence>
<evidence type="ECO:0000256" key="7">
    <source>
        <dbReference type="ARBA" id="ARBA00022989"/>
    </source>
</evidence>
<evidence type="ECO:0000256" key="1">
    <source>
        <dbReference type="ARBA" id="ARBA00004479"/>
    </source>
</evidence>
<proteinExistence type="predicted"/>
<reference evidence="10 11" key="1">
    <citation type="submission" date="2018-08" db="EMBL/GenBank/DDBJ databases">
        <authorList>
            <person name="Laetsch R D."/>
            <person name="Stevens L."/>
            <person name="Kumar S."/>
            <person name="Blaxter L. M."/>
        </authorList>
    </citation>
    <scope>NUCLEOTIDE SEQUENCE [LARGE SCALE GENOMIC DNA]</scope>
</reference>
<dbReference type="InterPro" id="IPR001245">
    <property type="entry name" value="Ser-Thr/Tyr_kinase_cat_dom"/>
</dbReference>
<dbReference type="SUPFAM" id="SSF56112">
    <property type="entry name" value="Protein kinase-like (PK-like)"/>
    <property type="match status" value="1"/>
</dbReference>
<keyword evidence="5" id="KW-0547">Nucleotide-binding</keyword>
<keyword evidence="4" id="KW-0677">Repeat</keyword>
<keyword evidence="7" id="KW-1133">Transmembrane helix</keyword>
<evidence type="ECO:0000313" key="11">
    <source>
        <dbReference type="Proteomes" id="UP000277928"/>
    </source>
</evidence>
<dbReference type="GO" id="GO:0005009">
    <property type="term" value="F:insulin receptor activity"/>
    <property type="evidence" value="ECO:0007669"/>
    <property type="project" value="TreeGrafter"/>
</dbReference>
<dbReference type="Gene3D" id="1.10.510.10">
    <property type="entry name" value="Transferase(Phosphotransferase) domain 1"/>
    <property type="match status" value="1"/>
</dbReference>
<dbReference type="OrthoDB" id="5806541at2759"/>
<dbReference type="GO" id="GO:0005524">
    <property type="term" value="F:ATP binding"/>
    <property type="evidence" value="ECO:0007669"/>
    <property type="project" value="UniProtKB-KW"/>
</dbReference>
<dbReference type="Proteomes" id="UP000277928">
    <property type="component" value="Unassembled WGS sequence"/>
</dbReference>
<dbReference type="AlphaFoldDB" id="A0A3P7MBA7"/>
<keyword evidence="6" id="KW-0067">ATP-binding</keyword>
<protein>
    <recommendedName>
        <fullName evidence="9">Serine-threonine/tyrosine-protein kinase catalytic domain-containing protein</fullName>
    </recommendedName>
</protein>
<feature type="domain" description="Serine-threonine/tyrosine-protein kinase catalytic" evidence="9">
    <location>
        <begin position="1"/>
        <end position="61"/>
    </location>
</feature>
<evidence type="ECO:0000313" key="10">
    <source>
        <dbReference type="EMBL" id="VDM93425.1"/>
    </source>
</evidence>
<evidence type="ECO:0000256" key="4">
    <source>
        <dbReference type="ARBA" id="ARBA00022737"/>
    </source>
</evidence>
<organism evidence="10 11">
    <name type="scientific">Litomosoides sigmodontis</name>
    <name type="common">Filarial nematode worm</name>
    <dbReference type="NCBI Taxonomy" id="42156"/>
    <lineage>
        <taxon>Eukaryota</taxon>
        <taxon>Metazoa</taxon>
        <taxon>Ecdysozoa</taxon>
        <taxon>Nematoda</taxon>
        <taxon>Chromadorea</taxon>
        <taxon>Rhabditida</taxon>
        <taxon>Spirurina</taxon>
        <taxon>Spiruromorpha</taxon>
        <taxon>Filarioidea</taxon>
        <taxon>Onchocercidae</taxon>
        <taxon>Litomosoides</taxon>
    </lineage>
</organism>
<dbReference type="STRING" id="42156.A0A3P7MBA7"/>
<feature type="non-terminal residue" evidence="10">
    <location>
        <position position="187"/>
    </location>
</feature>
<dbReference type="GO" id="GO:0051897">
    <property type="term" value="P:positive regulation of phosphatidylinositol 3-kinase/protein kinase B signal transduction"/>
    <property type="evidence" value="ECO:0007669"/>
    <property type="project" value="TreeGrafter"/>
</dbReference>
<gene>
    <name evidence="10" type="ORF">NLS_LOCUS10170</name>
</gene>
<evidence type="ECO:0000259" key="9">
    <source>
        <dbReference type="Pfam" id="PF07714"/>
    </source>
</evidence>
<dbReference type="PANTHER" id="PTHR24416:SF525">
    <property type="entry name" value="INSULIN-LIKE RECEPTOR"/>
    <property type="match status" value="1"/>
</dbReference>
<dbReference type="EMBL" id="UYRX01002671">
    <property type="protein sequence ID" value="VDM93425.1"/>
    <property type="molecule type" value="Genomic_DNA"/>
</dbReference>
<comment type="subcellular location">
    <subcellularLocation>
        <location evidence="1">Membrane</location>
        <topology evidence="1">Single-pass type I membrane protein</topology>
    </subcellularLocation>
</comment>
<evidence type="ECO:0000256" key="6">
    <source>
        <dbReference type="ARBA" id="ARBA00022840"/>
    </source>
</evidence>
<sequence length="187" mass="21136">MLTLAQQPYLGLANESVFDYIGVKKKILARPTGCPDFWYDLMKRCWKYDPRERPNFAQIVGILLRHAEDGMLNFPDDEFRKMSFVVSNEINVDDDLDEELFPVSDSTGLVRTASAGYVDQSETSFINRSDKQLFNHSSSSGNIGYLSNNNEANGQTKGSKCYEVDSFFHVFLDSLSHLVVNGSLLQI</sequence>